<feature type="region of interest" description="Disordered" evidence="1">
    <location>
        <begin position="510"/>
        <end position="529"/>
    </location>
</feature>
<dbReference type="Proteomes" id="UP000288805">
    <property type="component" value="Unassembled WGS sequence"/>
</dbReference>
<evidence type="ECO:0000313" key="2">
    <source>
        <dbReference type="EMBL" id="RVW42043.1"/>
    </source>
</evidence>
<name>A0A438E2X2_VITVI</name>
<dbReference type="AlphaFoldDB" id="A0A438E2X2"/>
<reference evidence="2 3" key="1">
    <citation type="journal article" date="2018" name="PLoS Genet.">
        <title>Population sequencing reveals clonal diversity and ancestral inbreeding in the grapevine cultivar Chardonnay.</title>
        <authorList>
            <person name="Roach M.J."/>
            <person name="Johnson D.L."/>
            <person name="Bohlmann J."/>
            <person name="van Vuuren H.J."/>
            <person name="Jones S.J."/>
            <person name="Pretorius I.S."/>
            <person name="Schmidt S.A."/>
            <person name="Borneman A.R."/>
        </authorList>
    </citation>
    <scope>NUCLEOTIDE SEQUENCE [LARGE SCALE GENOMIC DNA]</scope>
    <source>
        <strain evidence="3">cv. Chardonnay</strain>
        <tissue evidence="2">Leaf</tissue>
    </source>
</reference>
<proteinExistence type="predicted"/>
<evidence type="ECO:0000313" key="3">
    <source>
        <dbReference type="Proteomes" id="UP000288805"/>
    </source>
</evidence>
<sequence>MKGGGKCWFAVDSKSFEIPVEVFGERCKGIIVERSRGFTSWVRFGSFSLCCLLEGVEACCRGVFVQGLVKRWEDGGRRFKLESRVNEAGRFLLCSVVDQESKRYCLVFPEGKGIMGGWVLLAEKLRSLGVMSRDEPRGNATFYGTGSTVGESVGKAQKSYADVVKSREKKIGETLWLQLGEKEISSERRLMDRCLVGSWGHTPLSDSDIQGAFKRKQMVQGIESAFGQEAFRKIGDCCGGFVAVDENTAKCKELRWARISVRFVGEEWPSTMQVVVGSLCYALQLWWEVKPSLSEVVPAKSKEKGKEREVRDDGEGDTRAGFKRVSEKTCGAPAKVDVKYKGGKEAAASKRSPLVLCRVQQQRWMGQQETNLQRGGRVLALGLEEMCHWAGKWRRRAGGDLFGSTLGSPRPTINFSEITDEALLEEASRYSDQTHSPSLSLGKRDISLFSTPSGWDGEGAVMVRVPDRGTASDDGGGAVMDPLRVILADGREEVVSNLVGRGSGNTEELSVGALERDSQEDEEERGKEGELCWQSSSLAKFSRYLGMPTEGFEGEILFLLKRMTERKLQKGKLDGRKRRKLELSKFERELRKLEWT</sequence>
<dbReference type="EMBL" id="QGNW01001416">
    <property type="protein sequence ID" value="RVW42043.1"/>
    <property type="molecule type" value="Genomic_DNA"/>
</dbReference>
<protein>
    <recommendedName>
        <fullName evidence="4">DUF4283 domain-containing protein</fullName>
    </recommendedName>
</protein>
<gene>
    <name evidence="2" type="ORF">CK203_093304</name>
</gene>
<evidence type="ECO:0000256" key="1">
    <source>
        <dbReference type="SAM" id="MobiDB-lite"/>
    </source>
</evidence>
<comment type="caution">
    <text evidence="2">The sequence shown here is derived from an EMBL/GenBank/DDBJ whole genome shotgun (WGS) entry which is preliminary data.</text>
</comment>
<organism evidence="2 3">
    <name type="scientific">Vitis vinifera</name>
    <name type="common">Grape</name>
    <dbReference type="NCBI Taxonomy" id="29760"/>
    <lineage>
        <taxon>Eukaryota</taxon>
        <taxon>Viridiplantae</taxon>
        <taxon>Streptophyta</taxon>
        <taxon>Embryophyta</taxon>
        <taxon>Tracheophyta</taxon>
        <taxon>Spermatophyta</taxon>
        <taxon>Magnoliopsida</taxon>
        <taxon>eudicotyledons</taxon>
        <taxon>Gunneridae</taxon>
        <taxon>Pentapetalae</taxon>
        <taxon>rosids</taxon>
        <taxon>Vitales</taxon>
        <taxon>Vitaceae</taxon>
        <taxon>Viteae</taxon>
        <taxon>Vitis</taxon>
    </lineage>
</organism>
<evidence type="ECO:0008006" key="4">
    <source>
        <dbReference type="Google" id="ProtNLM"/>
    </source>
</evidence>
<accession>A0A438E2X2</accession>